<keyword evidence="2" id="KW-0677">Repeat</keyword>
<dbReference type="SUPFAM" id="SSF57667">
    <property type="entry name" value="beta-beta-alpha zinc fingers"/>
    <property type="match status" value="2"/>
</dbReference>
<dbReference type="Pfam" id="PF00096">
    <property type="entry name" value="zf-C2H2"/>
    <property type="match status" value="1"/>
</dbReference>
<keyword evidence="11" id="KW-1185">Reference proteome</keyword>
<keyword evidence="3 7" id="KW-0863">Zinc-finger</keyword>
<evidence type="ECO:0000256" key="6">
    <source>
        <dbReference type="ARBA" id="ARBA00037948"/>
    </source>
</evidence>
<feature type="domain" description="C2H2-type" evidence="9">
    <location>
        <begin position="107"/>
        <end position="134"/>
    </location>
</feature>
<reference evidence="10 11" key="1">
    <citation type="journal article" date="2015" name="Genome Biol. Evol.">
        <title>The genome of winter moth (Operophtera brumata) provides a genomic perspective on sexual dimorphism and phenology.</title>
        <authorList>
            <person name="Derks M.F."/>
            <person name="Smit S."/>
            <person name="Salis L."/>
            <person name="Schijlen E."/>
            <person name="Bossers A."/>
            <person name="Mateman C."/>
            <person name="Pijl A.S."/>
            <person name="de Ridder D."/>
            <person name="Groenen M.A."/>
            <person name="Visser M.E."/>
            <person name="Megens H.J."/>
        </authorList>
    </citation>
    <scope>NUCLEOTIDE SEQUENCE [LARGE SCALE GENOMIC DNA]</scope>
    <source>
        <strain evidence="10">WM2013NL</strain>
        <tissue evidence="10">Head and thorax</tissue>
    </source>
</reference>
<dbReference type="InterPro" id="IPR013087">
    <property type="entry name" value="Znf_C2H2_type"/>
</dbReference>
<evidence type="ECO:0000256" key="8">
    <source>
        <dbReference type="SAM" id="MobiDB-lite"/>
    </source>
</evidence>
<evidence type="ECO:0000259" key="9">
    <source>
        <dbReference type="PROSITE" id="PS50157"/>
    </source>
</evidence>
<evidence type="ECO:0000256" key="7">
    <source>
        <dbReference type="PROSITE-ProRule" id="PRU00042"/>
    </source>
</evidence>
<feature type="region of interest" description="Disordered" evidence="8">
    <location>
        <begin position="1"/>
        <end position="39"/>
    </location>
</feature>
<evidence type="ECO:0000256" key="1">
    <source>
        <dbReference type="ARBA" id="ARBA00022723"/>
    </source>
</evidence>
<evidence type="ECO:0000313" key="11">
    <source>
        <dbReference type="Proteomes" id="UP000037510"/>
    </source>
</evidence>
<dbReference type="GO" id="GO:0008270">
    <property type="term" value="F:zinc ion binding"/>
    <property type="evidence" value="ECO:0007669"/>
    <property type="project" value="UniProtKB-KW"/>
</dbReference>
<dbReference type="Proteomes" id="UP000037510">
    <property type="component" value="Unassembled WGS sequence"/>
</dbReference>
<dbReference type="PANTHER" id="PTHR24388">
    <property type="entry name" value="ZINC FINGER PROTEIN"/>
    <property type="match status" value="1"/>
</dbReference>
<sequence length="257" mass="29028">MLEARAEDDDVVMEPDDAPPADNLKSPSHSRATPVAVDPISLLTSSDEDDVILQEPHIDTLSVSDETDEDDVPLQTLLGRGRAKTSKHKKTPKQDAIKNILVASTDYYCMHCRHVSDSSAAHRRHLRAHRAERDAQSVTTRVYQICKECGFTTSSKAQLHRHQRKHLNEKRFKCPLCSYRSKYNMSLAYHLKTHDYEPDAYTCGACGRALRRRAALKEHQATCSAARDQQLCGLCGFVSPSKRAMRTHRNMAHKRHA</sequence>
<dbReference type="PANTHER" id="PTHR24388:SF104">
    <property type="entry name" value="AT-RICH BINDING PROTEIN-RELATED"/>
    <property type="match status" value="1"/>
</dbReference>
<keyword evidence="5" id="KW-0539">Nucleus</keyword>
<name>A0A0L7LA59_OPEBR</name>
<feature type="compositionally biased region" description="Acidic residues" evidence="8">
    <location>
        <begin position="1"/>
        <end position="19"/>
    </location>
</feature>
<evidence type="ECO:0000256" key="2">
    <source>
        <dbReference type="ARBA" id="ARBA00022737"/>
    </source>
</evidence>
<comment type="similarity">
    <text evidence="6">Belongs to the snail C2H2-type zinc-finger protein family.</text>
</comment>
<feature type="domain" description="C2H2-type" evidence="9">
    <location>
        <begin position="144"/>
        <end position="171"/>
    </location>
</feature>
<feature type="domain" description="C2H2-type" evidence="9">
    <location>
        <begin position="201"/>
        <end position="228"/>
    </location>
</feature>
<gene>
    <name evidence="10" type="ORF">OBRU01_12448</name>
</gene>
<dbReference type="Gene3D" id="3.30.160.60">
    <property type="entry name" value="Classic Zinc Finger"/>
    <property type="match status" value="2"/>
</dbReference>
<evidence type="ECO:0000256" key="4">
    <source>
        <dbReference type="ARBA" id="ARBA00022833"/>
    </source>
</evidence>
<dbReference type="SMART" id="SM00355">
    <property type="entry name" value="ZnF_C2H2"/>
    <property type="match status" value="5"/>
</dbReference>
<dbReference type="GO" id="GO:0000981">
    <property type="term" value="F:DNA-binding transcription factor activity, RNA polymerase II-specific"/>
    <property type="evidence" value="ECO:0007669"/>
    <property type="project" value="TreeGrafter"/>
</dbReference>
<dbReference type="InterPro" id="IPR036236">
    <property type="entry name" value="Znf_C2H2_sf"/>
</dbReference>
<organism evidence="10 11">
    <name type="scientific">Operophtera brumata</name>
    <name type="common">Winter moth</name>
    <name type="synonym">Phalaena brumata</name>
    <dbReference type="NCBI Taxonomy" id="104452"/>
    <lineage>
        <taxon>Eukaryota</taxon>
        <taxon>Metazoa</taxon>
        <taxon>Ecdysozoa</taxon>
        <taxon>Arthropoda</taxon>
        <taxon>Hexapoda</taxon>
        <taxon>Insecta</taxon>
        <taxon>Pterygota</taxon>
        <taxon>Neoptera</taxon>
        <taxon>Endopterygota</taxon>
        <taxon>Lepidoptera</taxon>
        <taxon>Glossata</taxon>
        <taxon>Ditrysia</taxon>
        <taxon>Geometroidea</taxon>
        <taxon>Geometridae</taxon>
        <taxon>Larentiinae</taxon>
        <taxon>Operophtera</taxon>
    </lineage>
</organism>
<protein>
    <recommendedName>
        <fullName evidence="9">C2H2-type domain-containing protein</fullName>
    </recommendedName>
</protein>
<keyword evidence="4" id="KW-0862">Zinc</keyword>
<evidence type="ECO:0000256" key="3">
    <source>
        <dbReference type="ARBA" id="ARBA00022771"/>
    </source>
</evidence>
<proteinExistence type="inferred from homology"/>
<keyword evidence="1" id="KW-0479">Metal-binding</keyword>
<dbReference type="InterPro" id="IPR050527">
    <property type="entry name" value="Snail/Krueppel_Znf"/>
</dbReference>
<dbReference type="STRING" id="104452.A0A0L7LA59"/>
<dbReference type="EMBL" id="JTDY01001993">
    <property type="protein sequence ID" value="KOB72378.1"/>
    <property type="molecule type" value="Genomic_DNA"/>
</dbReference>
<accession>A0A0L7LA59</accession>
<dbReference type="PROSITE" id="PS50157">
    <property type="entry name" value="ZINC_FINGER_C2H2_2"/>
    <property type="match status" value="4"/>
</dbReference>
<comment type="caution">
    <text evidence="10">The sequence shown here is derived from an EMBL/GenBank/DDBJ whole genome shotgun (WGS) entry which is preliminary data.</text>
</comment>
<feature type="domain" description="C2H2-type" evidence="9">
    <location>
        <begin position="172"/>
        <end position="199"/>
    </location>
</feature>
<dbReference type="GO" id="GO:0000978">
    <property type="term" value="F:RNA polymerase II cis-regulatory region sequence-specific DNA binding"/>
    <property type="evidence" value="ECO:0007669"/>
    <property type="project" value="TreeGrafter"/>
</dbReference>
<evidence type="ECO:0000313" key="10">
    <source>
        <dbReference type="EMBL" id="KOB72378.1"/>
    </source>
</evidence>
<dbReference type="AlphaFoldDB" id="A0A0L7LA59"/>
<evidence type="ECO:0000256" key="5">
    <source>
        <dbReference type="ARBA" id="ARBA00023242"/>
    </source>
</evidence>